<evidence type="ECO:0000313" key="3">
    <source>
        <dbReference type="EMBL" id="GEN98380.1"/>
    </source>
</evidence>
<sequence>MSSTDTSGSASATGPVRIVVAGGGTAGWMTAAAFGHFLDSGFTVTLVESEEIGTVGVGEATIPQIRMFNQALGIDEDAFIRATQATFKLAIEFVGWGAPGERYMHAFGDVGRDVGLCAFHHYWSRARRLGIAGPAGDYAINDVAAHAGRMHRGGPLTSRNIPEMPHAFHFDAGLYAAFLRQFGEARGVSRREGKIQEVRQNPLTGDITSLVLASGEEIAGDLFIDCTGFRGLLIGGTMGSGYVDWTKWLPCDRALAVPSGRVEDFTPYTRATAHDAGWQWRIPLQHRTGNGRVYCSSFISDDQAAESLLAHLDAPALADPRPIRFTTGRRAEAWRGNVIAVGLSSGFLEPLESTSIHLIQSAISRILKFLPGKDQTQAARDEYNRQFTSEMERIRDFIVLHYHVNQRPEPFWQAVRDMALPDSLSERIELFRANGHIFRHGDELFSEVGWFQVMAGQGIVPERSHALAETIDVADLKSYLETLNALYRREVERYLSHAEFIARNCAAPPLKLDAVA</sequence>
<comment type="caution">
    <text evidence="3">The sequence shown here is derived from an EMBL/GenBank/DDBJ whole genome shotgun (WGS) entry which is preliminary data.</text>
</comment>
<accession>A0A512AFA7</accession>
<feature type="binding site" evidence="2">
    <location>
        <position position="88"/>
    </location>
    <ligand>
        <name>7-chloro-L-tryptophan</name>
        <dbReference type="ChEBI" id="CHEBI:58713"/>
    </ligand>
</feature>
<name>A0A512AFA7_9SPHN</name>
<dbReference type="RefSeq" id="WP_147157759.1">
    <property type="nucleotide sequence ID" value="NZ_BJYR01000001.1"/>
</dbReference>
<evidence type="ECO:0000256" key="2">
    <source>
        <dbReference type="PIRSR" id="PIRSR011396-2"/>
    </source>
</evidence>
<evidence type="ECO:0000256" key="1">
    <source>
        <dbReference type="PIRSR" id="PIRSR011396-1"/>
    </source>
</evidence>
<dbReference type="SUPFAM" id="SSF51905">
    <property type="entry name" value="FAD/NAD(P)-binding domain"/>
    <property type="match status" value="1"/>
</dbReference>
<dbReference type="InterPro" id="IPR033856">
    <property type="entry name" value="Trp_halogen"/>
</dbReference>
<dbReference type="PANTHER" id="PTHR43747:SF4">
    <property type="entry name" value="FLAVIN-DEPENDENT TRYPTOPHAN HALOGENASE"/>
    <property type="match status" value="1"/>
</dbReference>
<feature type="binding site" evidence="2">
    <location>
        <position position="343"/>
    </location>
    <ligand>
        <name>FAD</name>
        <dbReference type="ChEBI" id="CHEBI:57692"/>
    </ligand>
</feature>
<keyword evidence="2" id="KW-0274">FAD</keyword>
<dbReference type="GO" id="GO:0000166">
    <property type="term" value="F:nucleotide binding"/>
    <property type="evidence" value="ECO:0007669"/>
    <property type="project" value="UniProtKB-KW"/>
</dbReference>
<dbReference type="EMBL" id="BJYR01000001">
    <property type="protein sequence ID" value="GEN98380.1"/>
    <property type="molecule type" value="Genomic_DNA"/>
</dbReference>
<dbReference type="Pfam" id="PF04820">
    <property type="entry name" value="Trp_halogenase"/>
    <property type="match status" value="1"/>
</dbReference>
<dbReference type="Proteomes" id="UP000321464">
    <property type="component" value="Unassembled WGS sequence"/>
</dbReference>
<dbReference type="AlphaFoldDB" id="A0A512AFA7"/>
<dbReference type="InterPro" id="IPR050816">
    <property type="entry name" value="Flavin-dep_Halogenase_NPB"/>
</dbReference>
<dbReference type="InterPro" id="IPR006905">
    <property type="entry name" value="Flavin_halogenase"/>
</dbReference>
<reference evidence="3 4" key="1">
    <citation type="submission" date="2019-07" db="EMBL/GenBank/DDBJ databases">
        <title>Whole genome shotgun sequence of Novosphingobium sediminis NBRC 106119.</title>
        <authorList>
            <person name="Hosoyama A."/>
            <person name="Uohara A."/>
            <person name="Ohji S."/>
            <person name="Ichikawa N."/>
        </authorList>
    </citation>
    <scope>NUCLEOTIDE SEQUENCE [LARGE SCALE GENOMIC DNA]</scope>
    <source>
        <strain evidence="3 4">NBRC 106119</strain>
    </source>
</reference>
<feature type="binding site" evidence="2">
    <location>
        <position position="352"/>
    </location>
    <ligand>
        <name>L-tryptophan</name>
        <dbReference type="ChEBI" id="CHEBI:57912"/>
    </ligand>
</feature>
<keyword evidence="2" id="KW-0285">Flavoprotein</keyword>
<proteinExistence type="predicted"/>
<feature type="binding site" evidence="2">
    <location>
        <position position="356"/>
    </location>
    <ligand>
        <name>FAD</name>
        <dbReference type="ChEBI" id="CHEBI:57692"/>
    </ligand>
</feature>
<evidence type="ECO:0000313" key="4">
    <source>
        <dbReference type="Proteomes" id="UP000321464"/>
    </source>
</evidence>
<dbReference type="GO" id="GO:0004497">
    <property type="term" value="F:monooxygenase activity"/>
    <property type="evidence" value="ECO:0007669"/>
    <property type="project" value="InterPro"/>
</dbReference>
<keyword evidence="2" id="KW-0547">Nucleotide-binding</keyword>
<dbReference type="InterPro" id="IPR036188">
    <property type="entry name" value="FAD/NAD-bd_sf"/>
</dbReference>
<organism evidence="3 4">
    <name type="scientific">Novosphingobium sediminis</name>
    <dbReference type="NCBI Taxonomy" id="707214"/>
    <lineage>
        <taxon>Bacteria</taxon>
        <taxon>Pseudomonadati</taxon>
        <taxon>Pseudomonadota</taxon>
        <taxon>Alphaproteobacteria</taxon>
        <taxon>Sphingomonadales</taxon>
        <taxon>Sphingomonadaceae</taxon>
        <taxon>Novosphingobium</taxon>
    </lineage>
</organism>
<dbReference type="OrthoDB" id="7178350at2"/>
<dbReference type="PANTHER" id="PTHR43747">
    <property type="entry name" value="FAD-BINDING PROTEIN"/>
    <property type="match status" value="1"/>
</dbReference>
<gene>
    <name evidence="3" type="ORF">NSE01_02130</name>
</gene>
<keyword evidence="4" id="KW-1185">Reference proteome</keyword>
<dbReference type="Gene3D" id="3.50.50.60">
    <property type="entry name" value="FAD/NAD(P)-binding domain"/>
    <property type="match status" value="1"/>
</dbReference>
<feature type="binding site" evidence="2">
    <location>
        <begin position="23"/>
        <end position="26"/>
    </location>
    <ligand>
        <name>FAD</name>
        <dbReference type="ChEBI" id="CHEBI:57692"/>
    </ligand>
</feature>
<protein>
    <submittedName>
        <fullName evidence="3">Tryptophan halogenase</fullName>
    </submittedName>
</protein>
<feature type="active site" evidence="1">
    <location>
        <position position="88"/>
    </location>
</feature>
<dbReference type="PIRSF" id="PIRSF011396">
    <property type="entry name" value="Trp_halogenase"/>
    <property type="match status" value="1"/>
</dbReference>